<organism evidence="10 11">
    <name type="scientific">Neobacillus mesonae</name>
    <dbReference type="NCBI Taxonomy" id="1193713"/>
    <lineage>
        <taxon>Bacteria</taxon>
        <taxon>Bacillati</taxon>
        <taxon>Bacillota</taxon>
        <taxon>Bacilli</taxon>
        <taxon>Bacillales</taxon>
        <taxon>Bacillaceae</taxon>
        <taxon>Neobacillus</taxon>
    </lineage>
</organism>
<dbReference type="SUPFAM" id="SSF52540">
    <property type="entry name" value="P-loop containing nucleoside triphosphate hydrolases"/>
    <property type="match status" value="1"/>
</dbReference>
<evidence type="ECO:0000313" key="11">
    <source>
        <dbReference type="Proteomes" id="UP000282892"/>
    </source>
</evidence>
<evidence type="ECO:0000256" key="4">
    <source>
        <dbReference type="ARBA" id="ARBA00022840"/>
    </source>
</evidence>
<evidence type="ECO:0000256" key="7">
    <source>
        <dbReference type="HAMAP-Rule" id="MF_00027"/>
    </source>
</evidence>
<evidence type="ECO:0000259" key="9">
    <source>
        <dbReference type="Pfam" id="PF07685"/>
    </source>
</evidence>
<dbReference type="PROSITE" id="PS51274">
    <property type="entry name" value="GATASE_COBBQ"/>
    <property type="match status" value="1"/>
</dbReference>
<dbReference type="RefSeq" id="WP_127484865.1">
    <property type="nucleotide sequence ID" value="NZ_CP022572.1"/>
</dbReference>
<comment type="cofactor">
    <cofactor evidence="1 7">
        <name>Mg(2+)</name>
        <dbReference type="ChEBI" id="CHEBI:18420"/>
    </cofactor>
</comment>
<dbReference type="OrthoDB" id="9764035at2"/>
<name>A0A3T0HTC0_9BACI</name>
<dbReference type="AlphaFoldDB" id="A0A3T0HTC0"/>
<evidence type="ECO:0000259" key="8">
    <source>
        <dbReference type="Pfam" id="PF01656"/>
    </source>
</evidence>
<evidence type="ECO:0000313" key="10">
    <source>
        <dbReference type="EMBL" id="AZU60291.1"/>
    </source>
</evidence>
<feature type="domain" description="CobQ/CobB/MinD/ParA nucleotide binding" evidence="8">
    <location>
        <begin position="6"/>
        <end position="191"/>
    </location>
</feature>
<dbReference type="STRING" id="1193713.GCA_001636315_03089"/>
<dbReference type="PANTHER" id="PTHR43873">
    <property type="entry name" value="COBYRINATE A,C-DIAMIDE SYNTHASE"/>
    <property type="match status" value="1"/>
</dbReference>
<dbReference type="PANTHER" id="PTHR43873:SF1">
    <property type="entry name" value="COBYRINATE A,C-DIAMIDE SYNTHASE"/>
    <property type="match status" value="1"/>
</dbReference>
<dbReference type="InterPro" id="IPR002586">
    <property type="entry name" value="CobQ/CobB/MinD/ParA_Nub-bd_dom"/>
</dbReference>
<dbReference type="EC" id="6.3.5.11" evidence="7"/>
<dbReference type="HAMAP" id="MF_00027">
    <property type="entry name" value="CobB_CbiA"/>
    <property type="match status" value="1"/>
</dbReference>
<evidence type="ECO:0000256" key="2">
    <source>
        <dbReference type="ARBA" id="ARBA00022598"/>
    </source>
</evidence>
<comment type="function">
    <text evidence="7">Catalyzes the ATP-dependent amidation of the two carboxylate groups at positions a and c of cobyrinate, using either L-glutamine or ammonia as the nitrogen source.</text>
</comment>
<evidence type="ECO:0000256" key="1">
    <source>
        <dbReference type="ARBA" id="ARBA00001946"/>
    </source>
</evidence>
<dbReference type="KEGG" id="nmk:CHR53_02850"/>
<comment type="catalytic activity">
    <reaction evidence="7">
        <text>cob(II)yrinate + 2 L-glutamine + 2 ATP + 2 H2O = cob(II)yrinate a,c diamide + 2 L-glutamate + 2 ADP + 2 phosphate + 2 H(+)</text>
        <dbReference type="Rhea" id="RHEA:26289"/>
        <dbReference type="ChEBI" id="CHEBI:15377"/>
        <dbReference type="ChEBI" id="CHEBI:15378"/>
        <dbReference type="ChEBI" id="CHEBI:29985"/>
        <dbReference type="ChEBI" id="CHEBI:30616"/>
        <dbReference type="ChEBI" id="CHEBI:43474"/>
        <dbReference type="ChEBI" id="CHEBI:58359"/>
        <dbReference type="ChEBI" id="CHEBI:58537"/>
        <dbReference type="ChEBI" id="CHEBI:58894"/>
        <dbReference type="ChEBI" id="CHEBI:456216"/>
        <dbReference type="EC" id="6.3.5.11"/>
    </reaction>
</comment>
<keyword evidence="6 7" id="KW-0315">Glutamine amidotransferase</keyword>
<comment type="domain">
    <text evidence="7">Comprises of two domains. The C-terminal domain contains the binding site for glutamine and catalyzes the hydrolysis of this substrate to glutamate and ammonia. The N-terminal domain is anticipated to bind ATP and cobyrinate and catalyzes the ultimate synthesis of the diamide product. The ammonia produced via the glutaminase domain is probably translocated to the adjacent domain via a molecular tunnel, where it reacts with an activated intermediate.</text>
</comment>
<dbReference type="InterPro" id="IPR004484">
    <property type="entry name" value="CbiA/CobB_synth"/>
</dbReference>
<dbReference type="Gene3D" id="3.40.50.880">
    <property type="match status" value="1"/>
</dbReference>
<dbReference type="CDD" id="cd05388">
    <property type="entry name" value="CobB_N"/>
    <property type="match status" value="1"/>
</dbReference>
<accession>A0A3T0HTC0</accession>
<dbReference type="GO" id="GO:0042242">
    <property type="term" value="F:cobyrinic acid a,c-diamide synthase activity"/>
    <property type="evidence" value="ECO:0007669"/>
    <property type="project" value="UniProtKB-UniRule"/>
</dbReference>
<feature type="site" description="Increases nucleophilicity of active site Cys" evidence="7">
    <location>
        <position position="434"/>
    </location>
</feature>
<sequence length="462" mass="50518">MSINRIVVAGTGSGVGKTTVAVGLMAAYKALGYTVQGFKCGPDYIDPTYQTAVTGRKSRNLDSWMCSDLAVKEIFIRGCQGADVAIIEGAMGLFDGKDPLADTGSAAEIAEITNSPVLLVVDCGGMARSAAAIVKGFQMLSPAIRLCGVVANRVGSVGHYELIRKAVEKECGIPVIGYLSKDDRLCMPERHLGLVPSIERGELKPFFDLLSEMIRNNFDLERLYQIMGSDIIESPSILFGTPKKQESKVRIAVAMDEAFHFYYPENLELLEYYGADLVFFSPLNGEQVPADVHGLYIGGGFPEEFAPSLSAEDDVLVSVREAIRSGIPTVAECGGFMFLSESIETVEGVEYPMVGMIPGKVKMHTKLAALGYREVTGMDKNFLIGPDERVRGHEFHYSTFESSQSFTPSYITTGLRGMKREGFLLNNLVAGYTHIHFASAPVLARRWVEQCLIFKKGFILEY</sequence>
<dbReference type="UniPathway" id="UPA00148">
    <property type="reaction ID" value="UER00231"/>
</dbReference>
<dbReference type="Pfam" id="PF07685">
    <property type="entry name" value="GATase_3"/>
    <property type="match status" value="1"/>
</dbReference>
<dbReference type="InterPro" id="IPR027417">
    <property type="entry name" value="P-loop_NTPase"/>
</dbReference>
<dbReference type="NCBIfam" id="NF002204">
    <property type="entry name" value="PRK01077.1"/>
    <property type="match status" value="1"/>
</dbReference>
<feature type="domain" description="CobB/CobQ-like glutamine amidotransferase" evidence="9">
    <location>
        <begin position="250"/>
        <end position="440"/>
    </location>
</feature>
<dbReference type="GO" id="GO:0005524">
    <property type="term" value="F:ATP binding"/>
    <property type="evidence" value="ECO:0007669"/>
    <property type="project" value="UniProtKB-UniRule"/>
</dbReference>
<keyword evidence="11" id="KW-1185">Reference proteome</keyword>
<keyword evidence="4 7" id="KW-0067">ATP-binding</keyword>
<dbReference type="EMBL" id="CP022572">
    <property type="protein sequence ID" value="AZU60291.1"/>
    <property type="molecule type" value="Genomic_DNA"/>
</dbReference>
<reference evidence="10 11" key="1">
    <citation type="submission" date="2017-07" db="EMBL/GenBank/DDBJ databases">
        <title>The complete genome sequence of Bacillus mesonae strain H20-5, an efficient strain improving plant abiotic stress resistance.</title>
        <authorList>
            <person name="Kim S.Y."/>
            <person name="Song H."/>
            <person name="Sang M.K."/>
            <person name="Weon H.-Y."/>
            <person name="Song J."/>
        </authorList>
    </citation>
    <scope>NUCLEOTIDE SEQUENCE [LARGE SCALE GENOMIC DNA]</scope>
    <source>
        <strain evidence="10 11">H20-5</strain>
    </source>
</reference>
<dbReference type="InterPro" id="IPR029062">
    <property type="entry name" value="Class_I_gatase-like"/>
</dbReference>
<dbReference type="Proteomes" id="UP000282892">
    <property type="component" value="Chromosome"/>
</dbReference>
<dbReference type="Pfam" id="PF01656">
    <property type="entry name" value="CbiA"/>
    <property type="match status" value="1"/>
</dbReference>
<dbReference type="NCBIfam" id="TIGR00379">
    <property type="entry name" value="cobB"/>
    <property type="match status" value="1"/>
</dbReference>
<comment type="similarity">
    <text evidence="7">Belongs to the CobB/CbiA family.</text>
</comment>
<dbReference type="CDD" id="cd03130">
    <property type="entry name" value="GATase1_CobB"/>
    <property type="match status" value="1"/>
</dbReference>
<dbReference type="Gene3D" id="3.40.50.300">
    <property type="entry name" value="P-loop containing nucleotide triphosphate hydrolases"/>
    <property type="match status" value="2"/>
</dbReference>
<dbReference type="SUPFAM" id="SSF52317">
    <property type="entry name" value="Class I glutamine amidotransferase-like"/>
    <property type="match status" value="1"/>
</dbReference>
<evidence type="ECO:0000256" key="5">
    <source>
        <dbReference type="ARBA" id="ARBA00022842"/>
    </source>
</evidence>
<proteinExistence type="inferred from homology"/>
<evidence type="ECO:0000256" key="6">
    <source>
        <dbReference type="ARBA" id="ARBA00022962"/>
    </source>
</evidence>
<evidence type="ECO:0000256" key="3">
    <source>
        <dbReference type="ARBA" id="ARBA00022741"/>
    </source>
</evidence>
<protein>
    <recommendedName>
        <fullName evidence="7">Cobyrinate a,c-diamide synthase</fullName>
        <ecNumber evidence="7">6.3.5.11</ecNumber>
    </recommendedName>
    <alternativeName>
        <fullName evidence="7">Cobyrinic acid a,c-diamide synthetase</fullName>
    </alternativeName>
</protein>
<keyword evidence="2 7" id="KW-0436">Ligase</keyword>
<keyword evidence="3 7" id="KW-0547">Nucleotide-binding</keyword>
<feature type="active site" description="Nucleophile" evidence="7">
    <location>
        <position position="333"/>
    </location>
</feature>
<dbReference type="InterPro" id="IPR011698">
    <property type="entry name" value="GATase_3"/>
</dbReference>
<keyword evidence="5 7" id="KW-0460">Magnesium</keyword>
<keyword evidence="7" id="KW-0169">Cobalamin biosynthesis</keyword>
<comment type="pathway">
    <text evidence="7">Cofactor biosynthesis; adenosylcobalamin biosynthesis; cob(II)yrinate a,c-diamide from sirohydrochlorin (anaerobic route): step 10/10.</text>
</comment>
<dbReference type="GO" id="GO:0009236">
    <property type="term" value="P:cobalamin biosynthetic process"/>
    <property type="evidence" value="ECO:0007669"/>
    <property type="project" value="UniProtKB-UniRule"/>
</dbReference>
<comment type="miscellaneous">
    <text evidence="7">The a and c carboxylates of cobyrinate are activated for nucleophilic attack via formation of a phosphorylated intermediate by ATP. CbiA catalyzes first the amidation of the c-carboxylate, and then that of the a-carboxylate.</text>
</comment>
<gene>
    <name evidence="7" type="primary">cbiA</name>
    <name evidence="10" type="ORF">CHR53_02850</name>
</gene>